<sequence length="22" mass="2760">MNKWCLVLNMEHPEIIIYYRHG</sequence>
<dbReference type="EMBL" id="LFYR01000960">
    <property type="protein sequence ID" value="KMZ66636.1"/>
    <property type="molecule type" value="Genomic_DNA"/>
</dbReference>
<evidence type="ECO:0000313" key="2">
    <source>
        <dbReference type="Proteomes" id="UP000036987"/>
    </source>
</evidence>
<dbReference type="AlphaFoldDB" id="A0A0K9PCF6"/>
<accession>A0A0K9PCF6</accession>
<protein>
    <submittedName>
        <fullName evidence="1">Uncharacterized protein</fullName>
    </submittedName>
</protein>
<keyword evidence="2" id="KW-1185">Reference proteome</keyword>
<comment type="caution">
    <text evidence="1">The sequence shown here is derived from an EMBL/GenBank/DDBJ whole genome shotgun (WGS) entry which is preliminary data.</text>
</comment>
<gene>
    <name evidence="1" type="ORF">ZOSMA_290G00060</name>
</gene>
<evidence type="ECO:0000313" key="1">
    <source>
        <dbReference type="EMBL" id="KMZ66636.1"/>
    </source>
</evidence>
<proteinExistence type="predicted"/>
<reference evidence="2" key="1">
    <citation type="journal article" date="2016" name="Nature">
        <title>The genome of the seagrass Zostera marina reveals angiosperm adaptation to the sea.</title>
        <authorList>
            <person name="Olsen J.L."/>
            <person name="Rouze P."/>
            <person name="Verhelst B."/>
            <person name="Lin Y.-C."/>
            <person name="Bayer T."/>
            <person name="Collen J."/>
            <person name="Dattolo E."/>
            <person name="De Paoli E."/>
            <person name="Dittami S."/>
            <person name="Maumus F."/>
            <person name="Michel G."/>
            <person name="Kersting A."/>
            <person name="Lauritano C."/>
            <person name="Lohaus R."/>
            <person name="Toepel M."/>
            <person name="Tonon T."/>
            <person name="Vanneste K."/>
            <person name="Amirebrahimi M."/>
            <person name="Brakel J."/>
            <person name="Bostroem C."/>
            <person name="Chovatia M."/>
            <person name="Grimwood J."/>
            <person name="Jenkins J.W."/>
            <person name="Jueterbock A."/>
            <person name="Mraz A."/>
            <person name="Stam W.T."/>
            <person name="Tice H."/>
            <person name="Bornberg-Bauer E."/>
            <person name="Green P.J."/>
            <person name="Pearson G.A."/>
            <person name="Procaccini G."/>
            <person name="Duarte C.M."/>
            <person name="Schmutz J."/>
            <person name="Reusch T.B.H."/>
            <person name="Van de Peer Y."/>
        </authorList>
    </citation>
    <scope>NUCLEOTIDE SEQUENCE [LARGE SCALE GENOMIC DNA]</scope>
    <source>
        <strain evidence="2">cv. Finnish</strain>
    </source>
</reference>
<organism evidence="1 2">
    <name type="scientific">Zostera marina</name>
    <name type="common">Eelgrass</name>
    <dbReference type="NCBI Taxonomy" id="29655"/>
    <lineage>
        <taxon>Eukaryota</taxon>
        <taxon>Viridiplantae</taxon>
        <taxon>Streptophyta</taxon>
        <taxon>Embryophyta</taxon>
        <taxon>Tracheophyta</taxon>
        <taxon>Spermatophyta</taxon>
        <taxon>Magnoliopsida</taxon>
        <taxon>Liliopsida</taxon>
        <taxon>Zosteraceae</taxon>
        <taxon>Zostera</taxon>
    </lineage>
</organism>
<name>A0A0K9PCF6_ZOSMR</name>
<dbReference type="Proteomes" id="UP000036987">
    <property type="component" value="Unassembled WGS sequence"/>
</dbReference>